<dbReference type="Proteomes" id="UP001341135">
    <property type="component" value="Chromosome"/>
</dbReference>
<organism evidence="2 3">
    <name type="scientific">Pyrodictium abyssi</name>
    <dbReference type="NCBI Taxonomy" id="54256"/>
    <lineage>
        <taxon>Archaea</taxon>
        <taxon>Thermoproteota</taxon>
        <taxon>Thermoprotei</taxon>
        <taxon>Desulfurococcales</taxon>
        <taxon>Pyrodictiaceae</taxon>
        <taxon>Pyrodictium</taxon>
    </lineage>
</organism>
<sequence length="539" mass="58950">MFVLFAIAVAAAAALAYKAPEYLRQPVYTDTRLLGAEAVYLEDSAPRLAIQLPSSLAKDVYKVTVSVYGWFPDGRIKPLGNYTTRNGAVTLDETRIRSYIAAWRSHIASKGSTPDYQEPPLIILATIIVKNKGIYTVAKTVPIRTDLVAKGAMPTIRILDKPVLTARWDELPREFRDAVLGKKPPTTTKSIGAAGTSTGTPTPPPVIPISPIAYWIFEEQDPHLHVHLPAAVAHVHGPDTDTVNDVNLIMMFVTGSQTTTEIYFTTPMASYDAGLASITAYIVSGYSWKIQSSETNTWAKVHVLYINKPGSSTVYRIEGTTGGELTSTVAIDMSSGAYMAVGIVGDANYAKYRLYICDYCIGIACYCKPEDKYLYATYVRPSTPIKDKIEVWYEADTLGEGFAKKAIDAAWINNKPEYFGGFDSGFIMDSSEYAQKISTLPIFSLTLSVPVPARIGGFPAALAEASVGMASASWSFSLASMSIAPKADYADNGYCEIWPTLFESRARFMYYGVESGQYVGDYPFAVLYGDVYAWTWPCG</sequence>
<dbReference type="RefSeq" id="WP_338248584.1">
    <property type="nucleotide sequence ID" value="NZ_AP028907.1"/>
</dbReference>
<protein>
    <submittedName>
        <fullName evidence="2">Uncharacterized protein</fullName>
    </submittedName>
</protein>
<dbReference type="EMBL" id="AP028907">
    <property type="protein sequence ID" value="BES81835.1"/>
    <property type="molecule type" value="Genomic_DNA"/>
</dbReference>
<evidence type="ECO:0000256" key="1">
    <source>
        <dbReference type="SAM" id="MobiDB-lite"/>
    </source>
</evidence>
<feature type="compositionally biased region" description="Low complexity" evidence="1">
    <location>
        <begin position="186"/>
        <end position="200"/>
    </location>
</feature>
<proteinExistence type="predicted"/>
<feature type="region of interest" description="Disordered" evidence="1">
    <location>
        <begin position="180"/>
        <end position="202"/>
    </location>
</feature>
<keyword evidence="3" id="KW-1185">Reference proteome</keyword>
<name>A0ABN6ZT19_9CREN</name>
<reference evidence="2 3" key="1">
    <citation type="submission" date="2023-09" db="EMBL/GenBank/DDBJ databases">
        <title>Pyrofollis japonicus gen. nov. sp. nov., a novel member of the family Pyrodictiaceae isolated from the Iheya North hydrothermal field.</title>
        <authorList>
            <person name="Miyazaki U."/>
            <person name="Sanari M."/>
            <person name="Tame A."/>
            <person name="Kitajima M."/>
            <person name="Okamoto A."/>
            <person name="Sawayama S."/>
            <person name="Miyazaki J."/>
            <person name="Takai K."/>
            <person name="Nakagawa S."/>
        </authorList>
    </citation>
    <scope>NUCLEOTIDE SEQUENCE [LARGE SCALE GENOMIC DNA]</scope>
    <source>
        <strain evidence="2 3">AV2</strain>
    </source>
</reference>
<evidence type="ECO:0000313" key="3">
    <source>
        <dbReference type="Proteomes" id="UP001341135"/>
    </source>
</evidence>
<accession>A0ABN6ZT19</accession>
<dbReference type="GeneID" id="89289414"/>
<gene>
    <name evidence="2" type="ORF">PABY_14020</name>
</gene>
<evidence type="ECO:0000313" key="2">
    <source>
        <dbReference type="EMBL" id="BES81835.1"/>
    </source>
</evidence>